<dbReference type="GO" id="GO:0019288">
    <property type="term" value="P:isopentenyl diphosphate biosynthetic process, methylerythritol 4-phosphate pathway"/>
    <property type="evidence" value="ECO:0007669"/>
    <property type="project" value="UniProtKB-UniRule"/>
</dbReference>
<feature type="site" description="Transition state stabilizer" evidence="9">
    <location>
        <position position="36"/>
    </location>
</feature>
<dbReference type="InterPro" id="IPR020555">
    <property type="entry name" value="MECDP_synthase_CS"/>
</dbReference>
<feature type="site" description="Transition state stabilizer" evidence="9">
    <location>
        <position position="135"/>
    </location>
</feature>
<dbReference type="PANTHER" id="PTHR43181:SF1">
    <property type="entry name" value="2-C-METHYL-D-ERYTHRITOL 2,4-CYCLODIPHOSPHATE SYNTHASE, CHLOROPLASTIC"/>
    <property type="match status" value="1"/>
</dbReference>
<accession>I7Z8M0</accession>
<evidence type="ECO:0000256" key="7">
    <source>
        <dbReference type="ARBA" id="ARBA00023229"/>
    </source>
</evidence>
<dbReference type="OrthoDB" id="9804336at2"/>
<feature type="binding site" evidence="9">
    <location>
        <position position="12"/>
    </location>
    <ligand>
        <name>a divalent metal cation</name>
        <dbReference type="ChEBI" id="CHEBI:60240"/>
    </ligand>
</feature>
<dbReference type="HAMAP" id="MF_00107">
    <property type="entry name" value="IspF"/>
    <property type="match status" value="1"/>
</dbReference>
<dbReference type="SUPFAM" id="SSF69765">
    <property type="entry name" value="IpsF-like"/>
    <property type="match status" value="1"/>
</dbReference>
<feature type="binding site" evidence="9">
    <location>
        <begin position="10"/>
        <end position="12"/>
    </location>
    <ligand>
        <name>4-CDP-2-C-methyl-D-erythritol 2-phosphate</name>
        <dbReference type="ChEBI" id="CHEBI:57919"/>
    </ligand>
</feature>
<dbReference type="STRING" id="1172194.WQQ_46040"/>
<evidence type="ECO:0000256" key="2">
    <source>
        <dbReference type="ARBA" id="ARBA00004709"/>
    </source>
</evidence>
<keyword evidence="8 9" id="KW-0456">Lyase</keyword>
<dbReference type="AlphaFoldDB" id="I7Z8M0"/>
<comment type="similarity">
    <text evidence="3 9 10">Belongs to the IspF family.</text>
</comment>
<comment type="catalytic activity">
    <reaction evidence="1 9 10">
        <text>4-CDP-2-C-methyl-D-erythritol 2-phosphate = 2-C-methyl-D-erythritol 2,4-cyclic diphosphate + CMP</text>
        <dbReference type="Rhea" id="RHEA:23864"/>
        <dbReference type="ChEBI" id="CHEBI:57919"/>
        <dbReference type="ChEBI" id="CHEBI:58483"/>
        <dbReference type="ChEBI" id="CHEBI:60377"/>
        <dbReference type="EC" id="4.6.1.12"/>
    </reaction>
</comment>
<dbReference type="InterPro" id="IPR036571">
    <property type="entry name" value="MECDP_synthase_sf"/>
</dbReference>
<dbReference type="GO" id="GO:0008685">
    <property type="term" value="F:2-C-methyl-D-erythritol 2,4-cyclodiphosphate synthase activity"/>
    <property type="evidence" value="ECO:0007669"/>
    <property type="project" value="UniProtKB-UniRule"/>
</dbReference>
<dbReference type="Gene3D" id="3.30.1330.50">
    <property type="entry name" value="2-C-methyl-D-erythritol 2,4-cyclodiphosphate synthase"/>
    <property type="match status" value="1"/>
</dbReference>
<dbReference type="GO" id="GO:0016114">
    <property type="term" value="P:terpenoid biosynthetic process"/>
    <property type="evidence" value="ECO:0007669"/>
    <property type="project" value="InterPro"/>
</dbReference>
<keyword evidence="6 9" id="KW-0479">Metal-binding</keyword>
<evidence type="ECO:0000256" key="6">
    <source>
        <dbReference type="ARBA" id="ARBA00022723"/>
    </source>
</evidence>
<evidence type="ECO:0000256" key="4">
    <source>
        <dbReference type="ARBA" id="ARBA00011233"/>
    </source>
</evidence>
<dbReference type="Proteomes" id="UP000003704">
    <property type="component" value="Unassembled WGS sequence"/>
</dbReference>
<keyword evidence="7 9" id="KW-0414">Isoprene biosynthesis</keyword>
<organism evidence="12 13">
    <name type="scientific">Hydrocarboniphaga effusa AP103</name>
    <dbReference type="NCBI Taxonomy" id="1172194"/>
    <lineage>
        <taxon>Bacteria</taxon>
        <taxon>Pseudomonadati</taxon>
        <taxon>Pseudomonadota</taxon>
        <taxon>Gammaproteobacteria</taxon>
        <taxon>Nevskiales</taxon>
        <taxon>Nevskiaceae</taxon>
        <taxon>Hydrocarboniphaga</taxon>
    </lineage>
</organism>
<dbReference type="EMBL" id="AKGD01000004">
    <property type="protein sequence ID" value="EIT68169.1"/>
    <property type="molecule type" value="Genomic_DNA"/>
</dbReference>
<comment type="caution">
    <text evidence="12">The sequence shown here is derived from an EMBL/GenBank/DDBJ whole genome shotgun (WGS) entry which is preliminary data.</text>
</comment>
<gene>
    <name evidence="9" type="primary">ispF</name>
    <name evidence="12" type="ORF">WQQ_46040</name>
</gene>
<comment type="subunit">
    <text evidence="4 9">Homotrimer.</text>
</comment>
<protein>
    <recommendedName>
        <fullName evidence="5 9">2-C-methyl-D-erythritol 2,4-cyclodiphosphate synthase</fullName>
        <shortName evidence="9">MECDP-synthase</shortName>
        <shortName evidence="9">MECPP-synthase</shortName>
        <shortName evidence="9">MECPS</shortName>
        <ecNumber evidence="5 9">4.6.1.12</ecNumber>
    </recommendedName>
</protein>
<feature type="binding site" evidence="9">
    <location>
        <begin position="58"/>
        <end position="60"/>
    </location>
    <ligand>
        <name>4-CDP-2-C-methyl-D-erythritol 2-phosphate</name>
        <dbReference type="ChEBI" id="CHEBI:57919"/>
    </ligand>
</feature>
<dbReference type="CDD" id="cd00554">
    <property type="entry name" value="MECDP_synthase"/>
    <property type="match status" value="1"/>
</dbReference>
<dbReference type="PROSITE" id="PS01350">
    <property type="entry name" value="ISPF"/>
    <property type="match status" value="1"/>
</dbReference>
<evidence type="ECO:0000256" key="9">
    <source>
        <dbReference type="HAMAP-Rule" id="MF_00107"/>
    </source>
</evidence>
<dbReference type="InterPro" id="IPR003526">
    <property type="entry name" value="MECDP_synthase"/>
</dbReference>
<feature type="binding site" evidence="9">
    <location>
        <begin position="63"/>
        <end position="67"/>
    </location>
    <ligand>
        <name>4-CDP-2-C-methyl-D-erythritol 2-phosphate</name>
        <dbReference type="ChEBI" id="CHEBI:57919"/>
    </ligand>
</feature>
<evidence type="ECO:0000259" key="11">
    <source>
        <dbReference type="Pfam" id="PF02542"/>
    </source>
</evidence>
<keyword evidence="13" id="KW-1185">Reference proteome</keyword>
<name>I7Z8M0_9GAMM</name>
<reference evidence="12 13" key="1">
    <citation type="journal article" date="2012" name="J. Bacteriol.">
        <title>Genome Sequence of n-Alkane-Degrading Hydrocarboniphaga effusa Strain AP103T (ATCC BAA-332T).</title>
        <authorList>
            <person name="Chang H.K."/>
            <person name="Zylstra G.J."/>
            <person name="Chae J.C."/>
        </authorList>
    </citation>
    <scope>NUCLEOTIDE SEQUENCE [LARGE SCALE GENOMIC DNA]</scope>
    <source>
        <strain evidence="12 13">AP103</strain>
    </source>
</reference>
<evidence type="ECO:0000313" key="13">
    <source>
        <dbReference type="Proteomes" id="UP000003704"/>
    </source>
</evidence>
<feature type="domain" description="2-C-methyl-D-erythritol 2,4-cyclodiphosphate synthase" evidence="11">
    <location>
        <begin position="3"/>
        <end position="156"/>
    </location>
</feature>
<comment type="cofactor">
    <cofactor evidence="9">
        <name>a divalent metal cation</name>
        <dbReference type="ChEBI" id="CHEBI:60240"/>
    </cofactor>
    <text evidence="9">Binds 1 divalent metal cation per subunit.</text>
</comment>
<dbReference type="PANTHER" id="PTHR43181">
    <property type="entry name" value="2-C-METHYL-D-ERYTHRITOL 2,4-CYCLODIPHOSPHATE SYNTHASE, CHLOROPLASTIC"/>
    <property type="match status" value="1"/>
</dbReference>
<feature type="binding site" evidence="9">
    <location>
        <position position="44"/>
    </location>
    <ligand>
        <name>a divalent metal cation</name>
        <dbReference type="ChEBI" id="CHEBI:60240"/>
    </ligand>
</feature>
<evidence type="ECO:0000256" key="1">
    <source>
        <dbReference type="ARBA" id="ARBA00000200"/>
    </source>
</evidence>
<sequence>MSMRIGHGFDSHRLEAGEGMRLGGVWIACDWRLVAHSDGDALIHALCDALLGAIGGGDIGRLFPDNDPQNRGMDSRIFLREVMRRVREQQYEVVNADMTLIAQVPRMAPHARAIQDTLAAELGVEPERVNLKAKTNEGMGHLGRREGIAAHAVVLLQCVKK</sequence>
<comment type="function">
    <text evidence="9">Involved in the biosynthesis of isopentenyl diphosphate (IPP) and dimethylallyl diphosphate (DMAPP), two major building blocks of isoprenoid compounds. Catalyzes the conversion of 4-diphosphocytidyl-2-C-methyl-D-erythritol 2-phosphate (CDP-ME2P) to 2-C-methyl-D-erythritol 2,4-cyclodiphosphate (ME-CPP) with a corresponding release of cytidine 5-monophosphate (CMP).</text>
</comment>
<feature type="binding site" evidence="9">
    <location>
        <position position="144"/>
    </location>
    <ligand>
        <name>4-CDP-2-C-methyl-D-erythritol 2-phosphate</name>
        <dbReference type="ChEBI" id="CHEBI:57919"/>
    </ligand>
</feature>
<dbReference type="PATRIC" id="fig|1172194.4.peg.4465"/>
<dbReference type="UniPathway" id="UPA00056">
    <property type="reaction ID" value="UER00095"/>
</dbReference>
<feature type="binding site" evidence="9">
    <location>
        <begin position="36"/>
        <end position="37"/>
    </location>
    <ligand>
        <name>4-CDP-2-C-methyl-D-erythritol 2-phosphate</name>
        <dbReference type="ChEBI" id="CHEBI:57919"/>
    </ligand>
</feature>
<feature type="binding site" evidence="9">
    <location>
        <begin position="102"/>
        <end position="108"/>
    </location>
    <ligand>
        <name>4-CDP-2-C-methyl-D-erythritol 2-phosphate</name>
        <dbReference type="ChEBI" id="CHEBI:57919"/>
    </ligand>
</feature>
<evidence type="ECO:0000256" key="8">
    <source>
        <dbReference type="ARBA" id="ARBA00023239"/>
    </source>
</evidence>
<evidence type="ECO:0000313" key="12">
    <source>
        <dbReference type="EMBL" id="EIT68169.1"/>
    </source>
</evidence>
<comment type="caution">
    <text evidence="9">Lacks conserved residue(s) required for the propagation of feature annotation.</text>
</comment>
<dbReference type="GO" id="GO:0046872">
    <property type="term" value="F:metal ion binding"/>
    <property type="evidence" value="ECO:0007669"/>
    <property type="project" value="UniProtKB-KW"/>
</dbReference>
<evidence type="ECO:0000256" key="10">
    <source>
        <dbReference type="RuleBase" id="RU004395"/>
    </source>
</evidence>
<dbReference type="EC" id="4.6.1.12" evidence="5 9"/>
<dbReference type="NCBIfam" id="TIGR00151">
    <property type="entry name" value="ispF"/>
    <property type="match status" value="1"/>
</dbReference>
<dbReference type="RefSeq" id="WP_007187539.1">
    <property type="nucleotide sequence ID" value="NZ_AKGD01000004.1"/>
</dbReference>
<proteinExistence type="inferred from homology"/>
<evidence type="ECO:0000256" key="5">
    <source>
        <dbReference type="ARBA" id="ARBA00012579"/>
    </source>
</evidence>
<dbReference type="Pfam" id="PF02542">
    <property type="entry name" value="YgbB"/>
    <property type="match status" value="1"/>
</dbReference>
<evidence type="ECO:0000256" key="3">
    <source>
        <dbReference type="ARBA" id="ARBA00008480"/>
    </source>
</evidence>
<comment type="pathway">
    <text evidence="2 9">Isoprenoid biosynthesis; isopentenyl diphosphate biosynthesis via DXP pathway; isopentenyl diphosphate from 1-deoxy-D-xylulose 5-phosphate: step 4/6.</text>
</comment>
<feature type="binding site" evidence="9">
    <location>
        <position position="10"/>
    </location>
    <ligand>
        <name>a divalent metal cation</name>
        <dbReference type="ChEBI" id="CHEBI:60240"/>
    </ligand>
</feature>